<dbReference type="KEGG" id="uam:UABAM_03632"/>
<dbReference type="AlphaFoldDB" id="A0A5S9F545"/>
<keyword evidence="1" id="KW-1133">Transmembrane helix</keyword>
<protein>
    <recommendedName>
        <fullName evidence="4">DUF4159 domain-containing protein</fullName>
    </recommendedName>
</protein>
<evidence type="ECO:0000313" key="2">
    <source>
        <dbReference type="EMBL" id="BBM85269.1"/>
    </source>
</evidence>
<evidence type="ECO:0008006" key="4">
    <source>
        <dbReference type="Google" id="ProtNLM"/>
    </source>
</evidence>
<reference evidence="2 3" key="1">
    <citation type="submission" date="2019-08" db="EMBL/GenBank/DDBJ databases">
        <title>Complete genome sequence of Candidatus Uab amorphum.</title>
        <authorList>
            <person name="Shiratori T."/>
            <person name="Suzuki S."/>
            <person name="Kakizawa Y."/>
            <person name="Ishida K."/>
        </authorList>
    </citation>
    <scope>NUCLEOTIDE SEQUENCE [LARGE SCALE GENOMIC DNA]</scope>
    <source>
        <strain evidence="2 3">SRT547</strain>
    </source>
</reference>
<dbReference type="Proteomes" id="UP000326354">
    <property type="component" value="Chromosome"/>
</dbReference>
<evidence type="ECO:0000256" key="1">
    <source>
        <dbReference type="SAM" id="Phobius"/>
    </source>
</evidence>
<evidence type="ECO:0000313" key="3">
    <source>
        <dbReference type="Proteomes" id="UP000326354"/>
    </source>
</evidence>
<gene>
    <name evidence="2" type="ORF">UABAM_03632</name>
</gene>
<name>A0A5S9F545_UABAM</name>
<proteinExistence type="predicted"/>
<feature type="transmembrane region" description="Helical" evidence="1">
    <location>
        <begin position="241"/>
        <end position="259"/>
    </location>
</feature>
<accession>A0A5S9F545</accession>
<keyword evidence="1" id="KW-0472">Membrane</keyword>
<organism evidence="2 3">
    <name type="scientific">Uabimicrobium amorphum</name>
    <dbReference type="NCBI Taxonomy" id="2596890"/>
    <lineage>
        <taxon>Bacteria</taxon>
        <taxon>Pseudomonadati</taxon>
        <taxon>Planctomycetota</taxon>
        <taxon>Candidatus Uabimicrobiia</taxon>
        <taxon>Candidatus Uabimicrobiales</taxon>
        <taxon>Candidatus Uabimicrobiaceae</taxon>
        <taxon>Candidatus Uabimicrobium</taxon>
    </lineage>
</organism>
<keyword evidence="1" id="KW-0812">Transmembrane</keyword>
<sequence>MKIYHILQPLGFGMHKYIFIFFCICNIYTQVQVDPLYSNYYRPGMWWPVRFIAKNKTPLKVSVGNFNIDFPQAKTQHIGYSLVDKPLLYIKAAQTKKHISLRALQKTQQLVGIYTDTHFIAPPSHKNFHYVRLKWLPDLWEGLTPLNCLFVNCELTSTQQQMVKKWVAAGGYLFVKANFMPEINSTLQNTAKYGLGQIHFLREFSPSHIKNFTQKSNHFIAKAQSLKTIPTFSLQLWSNNFYLYIVLFCSLHIVVIFLLKRVKKICYSCPF</sequence>
<keyword evidence="3" id="KW-1185">Reference proteome</keyword>
<dbReference type="EMBL" id="AP019860">
    <property type="protein sequence ID" value="BBM85269.1"/>
    <property type="molecule type" value="Genomic_DNA"/>
</dbReference>